<evidence type="ECO:0000313" key="2">
    <source>
        <dbReference type="EMBL" id="KAF5715387.1"/>
    </source>
</evidence>
<organism evidence="2 3">
    <name type="scientific">Fusarium mundagurra</name>
    <dbReference type="NCBI Taxonomy" id="1567541"/>
    <lineage>
        <taxon>Eukaryota</taxon>
        <taxon>Fungi</taxon>
        <taxon>Dikarya</taxon>
        <taxon>Ascomycota</taxon>
        <taxon>Pezizomycotina</taxon>
        <taxon>Sordariomycetes</taxon>
        <taxon>Hypocreomycetidae</taxon>
        <taxon>Hypocreales</taxon>
        <taxon>Nectriaceae</taxon>
        <taxon>Fusarium</taxon>
        <taxon>Fusarium fujikuroi species complex</taxon>
    </lineage>
</organism>
<dbReference type="OrthoDB" id="5093080at2759"/>
<evidence type="ECO:0000313" key="3">
    <source>
        <dbReference type="Proteomes" id="UP000544331"/>
    </source>
</evidence>
<comment type="caution">
    <text evidence="2">The sequence shown here is derived from an EMBL/GenBank/DDBJ whole genome shotgun (WGS) entry which is preliminary data.</text>
</comment>
<feature type="region of interest" description="Disordered" evidence="1">
    <location>
        <begin position="87"/>
        <end position="123"/>
    </location>
</feature>
<name>A0A8H5YN99_9HYPO</name>
<proteinExistence type="predicted"/>
<reference evidence="2 3" key="1">
    <citation type="submission" date="2020-05" db="EMBL/GenBank/DDBJ databases">
        <title>Identification and distribution of gene clusters putatively required for synthesis of sphingolipid metabolism inhibitors in phylogenetically diverse species of the filamentous fungus Fusarium.</title>
        <authorList>
            <person name="Kim H.-S."/>
            <person name="Busman M."/>
            <person name="Brown D.W."/>
            <person name="Divon H."/>
            <person name="Uhlig S."/>
            <person name="Proctor R.H."/>
        </authorList>
    </citation>
    <scope>NUCLEOTIDE SEQUENCE [LARGE SCALE GENOMIC DNA]</scope>
    <source>
        <strain evidence="2 3">NRRL 66235</strain>
    </source>
</reference>
<feature type="compositionally biased region" description="Basic and acidic residues" evidence="1">
    <location>
        <begin position="87"/>
        <end position="106"/>
    </location>
</feature>
<dbReference type="EMBL" id="JAAOAN010000227">
    <property type="protein sequence ID" value="KAF5715387.1"/>
    <property type="molecule type" value="Genomic_DNA"/>
</dbReference>
<keyword evidence="3" id="KW-1185">Reference proteome</keyword>
<dbReference type="AlphaFoldDB" id="A0A8H5YN99"/>
<gene>
    <name evidence="2" type="ORF">FMUND_6869</name>
</gene>
<evidence type="ECO:0000256" key="1">
    <source>
        <dbReference type="SAM" id="MobiDB-lite"/>
    </source>
</evidence>
<accession>A0A8H5YN99</accession>
<protein>
    <submittedName>
        <fullName evidence="2">Uncharacterized protein</fullName>
    </submittedName>
</protein>
<dbReference type="Proteomes" id="UP000544331">
    <property type="component" value="Unassembled WGS sequence"/>
</dbReference>
<sequence>MSFRIAVTYTHQDGLKDFIYNKLYNENAIPDNSLQALIIEELEVSTKKGTVGKYKMDDGDEMVEEVKIDTEQKTDKDKMDEEVEMEMVKKVSKDKKTDTVRNADKVKNKRKNKRKGKDDMHTEDKQTVVQECVSIWNTISEQSIKEGEAQARYYLLQLISVKYNELDGAVKSYEWPEQPIQSKL</sequence>